<accession>A0ABU1YA13</accession>
<evidence type="ECO:0000313" key="3">
    <source>
        <dbReference type="Proteomes" id="UP001269081"/>
    </source>
</evidence>
<organism evidence="2 3">
    <name type="scientific">Flavobacterium piscis</name>
    <dbReference type="NCBI Taxonomy" id="1114874"/>
    <lineage>
        <taxon>Bacteria</taxon>
        <taxon>Pseudomonadati</taxon>
        <taxon>Bacteroidota</taxon>
        <taxon>Flavobacteriia</taxon>
        <taxon>Flavobacteriales</taxon>
        <taxon>Flavobacteriaceae</taxon>
        <taxon>Flavobacterium</taxon>
    </lineage>
</organism>
<name>A0ABU1YA13_9FLAO</name>
<dbReference type="EMBL" id="JAVDWQ010000010">
    <property type="protein sequence ID" value="MDR7211044.1"/>
    <property type="molecule type" value="Genomic_DNA"/>
</dbReference>
<reference evidence="2 3" key="1">
    <citation type="submission" date="2023-07" db="EMBL/GenBank/DDBJ databases">
        <title>Sorghum-associated microbial communities from plants grown in Nebraska, USA.</title>
        <authorList>
            <person name="Schachtman D."/>
        </authorList>
    </citation>
    <scope>NUCLEOTIDE SEQUENCE [LARGE SCALE GENOMIC DNA]</scope>
    <source>
        <strain evidence="2 3">4129</strain>
    </source>
</reference>
<dbReference type="Pfam" id="PF01638">
    <property type="entry name" value="HxlR"/>
    <property type="match status" value="1"/>
</dbReference>
<sequence length="73" mass="8735">MMILYQINTRTIRYGELKRALGGIFSKKMLIQELNSLVECVLKMYTHRKLHGKFTILMAIFSRSQAHYLFEYF</sequence>
<evidence type="ECO:0000259" key="1">
    <source>
        <dbReference type="Pfam" id="PF01638"/>
    </source>
</evidence>
<comment type="caution">
    <text evidence="2">The sequence shown here is derived from an EMBL/GenBank/DDBJ whole genome shotgun (WGS) entry which is preliminary data.</text>
</comment>
<keyword evidence="3" id="KW-1185">Reference proteome</keyword>
<dbReference type="Gene3D" id="1.10.10.10">
    <property type="entry name" value="Winged helix-like DNA-binding domain superfamily/Winged helix DNA-binding domain"/>
    <property type="match status" value="1"/>
</dbReference>
<protein>
    <recommendedName>
        <fullName evidence="1">HTH hxlR-type domain-containing protein</fullName>
    </recommendedName>
</protein>
<dbReference type="InterPro" id="IPR002577">
    <property type="entry name" value="HTH_HxlR"/>
</dbReference>
<proteinExistence type="predicted"/>
<gene>
    <name evidence="2" type="ORF">J2W48_002995</name>
</gene>
<dbReference type="Proteomes" id="UP001269081">
    <property type="component" value="Unassembled WGS sequence"/>
</dbReference>
<dbReference type="InterPro" id="IPR036388">
    <property type="entry name" value="WH-like_DNA-bd_sf"/>
</dbReference>
<feature type="domain" description="HTH hxlR-type" evidence="1">
    <location>
        <begin position="1"/>
        <end position="39"/>
    </location>
</feature>
<evidence type="ECO:0000313" key="2">
    <source>
        <dbReference type="EMBL" id="MDR7211044.1"/>
    </source>
</evidence>